<dbReference type="InterPro" id="IPR053848">
    <property type="entry name" value="IMS_HHH_1"/>
</dbReference>
<comment type="catalytic activity">
    <reaction evidence="15 16">
        <text>DNA(n) + a 2'-deoxyribonucleoside 5'-triphosphate = DNA(n+1) + diphosphate</text>
        <dbReference type="Rhea" id="RHEA:22508"/>
        <dbReference type="Rhea" id="RHEA-COMP:17339"/>
        <dbReference type="Rhea" id="RHEA-COMP:17340"/>
        <dbReference type="ChEBI" id="CHEBI:33019"/>
        <dbReference type="ChEBI" id="CHEBI:61560"/>
        <dbReference type="ChEBI" id="CHEBI:173112"/>
        <dbReference type="EC" id="2.7.7.7"/>
    </reaction>
</comment>
<keyword evidence="8 16" id="KW-0235">DNA replication</keyword>
<dbReference type="NCBIfam" id="NF002677">
    <property type="entry name" value="PRK02406.1"/>
    <property type="match status" value="1"/>
</dbReference>
<keyword evidence="7 16" id="KW-0548">Nucleotidyltransferase</keyword>
<dbReference type="EC" id="2.7.7.7" evidence="16"/>
<comment type="similarity">
    <text evidence="2 16">Belongs to the DNA polymerase type-Y family.</text>
</comment>
<dbReference type="InterPro" id="IPR043128">
    <property type="entry name" value="Rev_trsase/Diguanyl_cyclase"/>
</dbReference>
<feature type="site" description="Substrate discrimination" evidence="16">
    <location>
        <position position="17"/>
    </location>
</feature>
<evidence type="ECO:0000256" key="12">
    <source>
        <dbReference type="ARBA" id="ARBA00022932"/>
    </source>
</evidence>
<organism evidence="18 19">
    <name type="scientific">Acidiluteibacter ferrifornacis</name>
    <dbReference type="NCBI Taxonomy" id="2692424"/>
    <lineage>
        <taxon>Bacteria</taxon>
        <taxon>Pseudomonadati</taxon>
        <taxon>Bacteroidota</taxon>
        <taxon>Flavobacteriia</taxon>
        <taxon>Flavobacteriales</taxon>
        <taxon>Cryomorphaceae</taxon>
        <taxon>Acidiluteibacter</taxon>
    </lineage>
</organism>
<evidence type="ECO:0000256" key="9">
    <source>
        <dbReference type="ARBA" id="ARBA00022723"/>
    </source>
</evidence>
<gene>
    <name evidence="16 18" type="primary">dinB</name>
    <name evidence="18" type="ORF">GQN54_00970</name>
</gene>
<evidence type="ECO:0000256" key="5">
    <source>
        <dbReference type="ARBA" id="ARBA00022490"/>
    </source>
</evidence>
<dbReference type="Pfam" id="PF21999">
    <property type="entry name" value="IMS_HHH_1"/>
    <property type="match status" value="1"/>
</dbReference>
<evidence type="ECO:0000256" key="13">
    <source>
        <dbReference type="ARBA" id="ARBA00023125"/>
    </source>
</evidence>
<dbReference type="GO" id="GO:0003887">
    <property type="term" value="F:DNA-directed DNA polymerase activity"/>
    <property type="evidence" value="ECO:0007669"/>
    <property type="project" value="UniProtKB-UniRule"/>
</dbReference>
<dbReference type="PROSITE" id="PS50173">
    <property type="entry name" value="UMUC"/>
    <property type="match status" value="1"/>
</dbReference>
<keyword evidence="14 16" id="KW-0234">DNA repair</keyword>
<dbReference type="Gene3D" id="3.40.1170.60">
    <property type="match status" value="1"/>
</dbReference>
<keyword evidence="6 16" id="KW-0808">Transferase</keyword>
<feature type="binding site" evidence="16">
    <location>
        <position position="106"/>
    </location>
    <ligand>
        <name>Mg(2+)</name>
        <dbReference type="ChEBI" id="CHEBI:18420"/>
    </ligand>
</feature>
<evidence type="ECO:0000256" key="2">
    <source>
        <dbReference type="ARBA" id="ARBA00010945"/>
    </source>
</evidence>
<feature type="domain" description="UmuC" evidence="17">
    <location>
        <begin position="8"/>
        <end position="187"/>
    </location>
</feature>
<keyword evidence="10 16" id="KW-0227">DNA damage</keyword>
<keyword evidence="9 16" id="KW-0479">Metal-binding</keyword>
<keyword evidence="11 16" id="KW-0460">Magnesium</keyword>
<evidence type="ECO:0000256" key="7">
    <source>
        <dbReference type="ARBA" id="ARBA00022695"/>
    </source>
</evidence>
<dbReference type="GO" id="GO:0003684">
    <property type="term" value="F:damaged DNA binding"/>
    <property type="evidence" value="ECO:0007669"/>
    <property type="project" value="InterPro"/>
</dbReference>
<dbReference type="SUPFAM" id="SSF100879">
    <property type="entry name" value="Lesion bypass DNA polymerase (Y-family), little finger domain"/>
    <property type="match status" value="1"/>
</dbReference>
<dbReference type="FunFam" id="3.40.1170.60:FF:000001">
    <property type="entry name" value="DNA polymerase IV"/>
    <property type="match status" value="1"/>
</dbReference>
<dbReference type="GO" id="GO:0006261">
    <property type="term" value="P:DNA-templated DNA replication"/>
    <property type="evidence" value="ECO:0007669"/>
    <property type="project" value="UniProtKB-UniRule"/>
</dbReference>
<dbReference type="CDD" id="cd03586">
    <property type="entry name" value="PolY_Pol_IV_kappa"/>
    <property type="match status" value="1"/>
</dbReference>
<dbReference type="Gene3D" id="1.10.150.20">
    <property type="entry name" value="5' to 3' exonuclease, C-terminal subdomain"/>
    <property type="match status" value="1"/>
</dbReference>
<name>A0A6N9NHJ5_9FLAO</name>
<evidence type="ECO:0000256" key="14">
    <source>
        <dbReference type="ARBA" id="ARBA00023204"/>
    </source>
</evidence>
<dbReference type="GO" id="GO:0042276">
    <property type="term" value="P:error-prone translesion synthesis"/>
    <property type="evidence" value="ECO:0007669"/>
    <property type="project" value="TreeGrafter"/>
</dbReference>
<evidence type="ECO:0000259" key="17">
    <source>
        <dbReference type="PROSITE" id="PS50173"/>
    </source>
</evidence>
<dbReference type="PANTHER" id="PTHR11076:SF33">
    <property type="entry name" value="DNA POLYMERASE KAPPA"/>
    <property type="match status" value="1"/>
</dbReference>
<evidence type="ECO:0000256" key="1">
    <source>
        <dbReference type="ARBA" id="ARBA00004496"/>
    </source>
</evidence>
<dbReference type="FunFam" id="3.30.1490.100:FF:000004">
    <property type="entry name" value="DNA polymerase IV"/>
    <property type="match status" value="1"/>
</dbReference>
<keyword evidence="12 16" id="KW-0239">DNA-directed DNA polymerase</keyword>
<dbReference type="Gene3D" id="3.30.1490.100">
    <property type="entry name" value="DNA polymerase, Y-family, little finger domain"/>
    <property type="match status" value="1"/>
</dbReference>
<dbReference type="SUPFAM" id="SSF56672">
    <property type="entry name" value="DNA/RNA polymerases"/>
    <property type="match status" value="1"/>
</dbReference>
<dbReference type="InterPro" id="IPR050116">
    <property type="entry name" value="DNA_polymerase-Y"/>
</dbReference>
<dbReference type="InterPro" id="IPR022880">
    <property type="entry name" value="DNApol_IV"/>
</dbReference>
<evidence type="ECO:0000313" key="18">
    <source>
        <dbReference type="EMBL" id="NBG64667.1"/>
    </source>
</evidence>
<evidence type="ECO:0000256" key="8">
    <source>
        <dbReference type="ARBA" id="ARBA00022705"/>
    </source>
</evidence>
<evidence type="ECO:0000313" key="19">
    <source>
        <dbReference type="Proteomes" id="UP000470771"/>
    </source>
</evidence>
<sequence>MREVDRNIVHLDLDSFFVSVEVLQNSELKDKPLLIGGSGNRGVVSSCSYEARKYGIHSAMPMKMAKRLCPHAIVLGGDFERYSYYSKMVTEVVAESVPMYEKSSIDEFYVDLTGMDRFFGAYQLATELRQRIIRETGLPISFGFSSNKTVSKVATNESKPNGQLQVLRGMEKGFLSPLTVNKIPQVGAKTYHLLRNMGVERVLTLQQMPVELLENVLGKSGHSIWMKAQGIDHSPVIPYSEKKSISAERTFTTDTTDMALLNSTLIAMTEKLAYKLRTKEKLTACVTVKVRYSDFDTQTTQKSIPYTANDDELIAIVKELFLKLYQRRVLLRLVGVRFSHLVNGGYQINLFSDTSEQINLYQAIDRMKKRFGDSSLTRAIALGVKQYDVPSFKG</sequence>
<evidence type="ECO:0000256" key="3">
    <source>
        <dbReference type="ARBA" id="ARBA00011245"/>
    </source>
</evidence>
<evidence type="ECO:0000256" key="15">
    <source>
        <dbReference type="ARBA" id="ARBA00049244"/>
    </source>
</evidence>
<keyword evidence="5 16" id="KW-0963">Cytoplasm</keyword>
<keyword evidence="13 16" id="KW-0238">DNA-binding</keyword>
<dbReference type="GO" id="GO:0006281">
    <property type="term" value="P:DNA repair"/>
    <property type="evidence" value="ECO:0007669"/>
    <property type="project" value="UniProtKB-UniRule"/>
</dbReference>
<dbReference type="GO" id="GO:0009432">
    <property type="term" value="P:SOS response"/>
    <property type="evidence" value="ECO:0007669"/>
    <property type="project" value="TreeGrafter"/>
</dbReference>
<evidence type="ECO:0000256" key="16">
    <source>
        <dbReference type="HAMAP-Rule" id="MF_01113"/>
    </source>
</evidence>
<reference evidence="18 19" key="1">
    <citation type="submission" date="2019-12" db="EMBL/GenBank/DDBJ databases">
        <authorList>
            <person name="Zhao J."/>
        </authorList>
    </citation>
    <scope>NUCLEOTIDE SEQUENCE [LARGE SCALE GENOMIC DNA]</scope>
    <source>
        <strain evidence="18 19">S-15</strain>
    </source>
</reference>
<dbReference type="Pfam" id="PF11799">
    <property type="entry name" value="IMS_C"/>
    <property type="match status" value="1"/>
</dbReference>
<protein>
    <recommendedName>
        <fullName evidence="16">DNA polymerase IV</fullName>
        <shortName evidence="16">Pol IV</shortName>
        <ecNumber evidence="16">2.7.7.7</ecNumber>
    </recommendedName>
</protein>
<evidence type="ECO:0000256" key="10">
    <source>
        <dbReference type="ARBA" id="ARBA00022763"/>
    </source>
</evidence>
<dbReference type="Pfam" id="PF00817">
    <property type="entry name" value="IMS"/>
    <property type="match status" value="1"/>
</dbReference>
<comment type="subcellular location">
    <subcellularLocation>
        <location evidence="1 16">Cytoplasm</location>
    </subcellularLocation>
</comment>
<keyword evidence="19" id="KW-1185">Reference proteome</keyword>
<dbReference type="GO" id="GO:0000287">
    <property type="term" value="F:magnesium ion binding"/>
    <property type="evidence" value="ECO:0007669"/>
    <property type="project" value="UniProtKB-UniRule"/>
</dbReference>
<dbReference type="InterPro" id="IPR036775">
    <property type="entry name" value="DNA_pol_Y-fam_lit_finger_sf"/>
</dbReference>
<dbReference type="GO" id="GO:0005829">
    <property type="term" value="C:cytosol"/>
    <property type="evidence" value="ECO:0007669"/>
    <property type="project" value="TreeGrafter"/>
</dbReference>
<comment type="caution">
    <text evidence="18">The sequence shown here is derived from an EMBL/GenBank/DDBJ whole genome shotgun (WGS) entry which is preliminary data.</text>
</comment>
<keyword evidence="4 16" id="KW-0515">Mutator protein</keyword>
<dbReference type="InterPro" id="IPR017961">
    <property type="entry name" value="DNA_pol_Y-fam_little_finger"/>
</dbReference>
<comment type="function">
    <text evidence="16">Poorly processive, error-prone DNA polymerase involved in untargeted mutagenesis. Copies undamaged DNA at stalled replication forks, which arise in vivo from mismatched or misaligned primer ends. These misaligned primers can be extended by PolIV. Exhibits no 3'-5' exonuclease (proofreading) activity. May be involved in translesional synthesis, in conjunction with the beta clamp from PolIII.</text>
</comment>
<feature type="active site" evidence="16">
    <location>
        <position position="107"/>
    </location>
</feature>
<dbReference type="AlphaFoldDB" id="A0A6N9NHJ5"/>
<dbReference type="Gene3D" id="3.30.70.270">
    <property type="match status" value="1"/>
</dbReference>
<dbReference type="Proteomes" id="UP000470771">
    <property type="component" value="Unassembled WGS sequence"/>
</dbReference>
<comment type="cofactor">
    <cofactor evidence="16">
        <name>Mg(2+)</name>
        <dbReference type="ChEBI" id="CHEBI:18420"/>
    </cofactor>
    <text evidence="16">Binds 2 magnesium ions per subunit.</text>
</comment>
<feature type="binding site" evidence="16">
    <location>
        <position position="12"/>
    </location>
    <ligand>
        <name>Mg(2+)</name>
        <dbReference type="ChEBI" id="CHEBI:18420"/>
    </ligand>
</feature>
<dbReference type="HAMAP" id="MF_01113">
    <property type="entry name" value="DNApol_IV"/>
    <property type="match status" value="1"/>
</dbReference>
<evidence type="ECO:0000256" key="6">
    <source>
        <dbReference type="ARBA" id="ARBA00022679"/>
    </source>
</evidence>
<evidence type="ECO:0000256" key="11">
    <source>
        <dbReference type="ARBA" id="ARBA00022842"/>
    </source>
</evidence>
<comment type="subunit">
    <text evidence="3 16">Monomer.</text>
</comment>
<dbReference type="InterPro" id="IPR001126">
    <property type="entry name" value="UmuC"/>
</dbReference>
<evidence type="ECO:0000256" key="4">
    <source>
        <dbReference type="ARBA" id="ARBA00022457"/>
    </source>
</evidence>
<dbReference type="InterPro" id="IPR043502">
    <property type="entry name" value="DNA/RNA_pol_sf"/>
</dbReference>
<accession>A0A6N9NHJ5</accession>
<proteinExistence type="inferred from homology"/>
<dbReference type="EMBL" id="WWNE01000003">
    <property type="protein sequence ID" value="NBG64667.1"/>
    <property type="molecule type" value="Genomic_DNA"/>
</dbReference>
<dbReference type="PANTHER" id="PTHR11076">
    <property type="entry name" value="DNA REPAIR POLYMERASE UMUC / TRANSFERASE FAMILY MEMBER"/>
    <property type="match status" value="1"/>
</dbReference>